<dbReference type="eggNOG" id="arCOG00691">
    <property type="taxonomic scope" value="Archaea"/>
</dbReference>
<dbReference type="SUPFAM" id="SSF52540">
    <property type="entry name" value="P-loop containing nucleoside triphosphate hydrolases"/>
    <property type="match status" value="1"/>
</dbReference>
<dbReference type="Gene3D" id="3.40.50.300">
    <property type="entry name" value="P-loop containing nucleotide triphosphate hydrolases"/>
    <property type="match status" value="1"/>
</dbReference>
<sequence length="1363" mass="151510">MAVSGDLFAPYNEKRAKRYPFPAVVVGPPRSGKTFFIKNYGVEAEEKIAVEKSELVEEEGRGPYRLIYYIPWDDAERYASNDEVRMAVELIKRHFAPVEYLGVKYMPPGLVTEVAKRMREGGEEAAVKFLEEQREAYEKFSSLLAPDVWDRVREVLKSVGGIALREAASFLIGMLSVADASKFLDLVAAVIKVFGKDEIRRWIEQRERWRGLHEDLRRVLVWRAAERLRRDADEVEAALDALYGIDVAKLEEAVRKIEERLAELEARVSKLEAKLGPLNVVYTEPKELGVEERGGVLYVMGAPYVDPAQYGLAQAVEEVRRKVWEVVERGGILAIVGPRGVGKSTLARAVLGEVLRRAAVRGVVDVGRLELEDLPEVVERGGRSYVLFYDPSTPRFYELGGLGEPLERPRPDAANVVAELVNSTYRRGWHVPSVVLVLPTDVYNALSEEVKRYIVPVALDLRSVDFLAEVVRRHSGCQLEGERLRALAGEIAKFDEGYTLIAKLVGEELSRRGCQLEKVEEMARAAEGKALRFMLIYVNNMLRVRWRDRSGTYEDENAAEIFSQILAARALHRRGLGPGDTVAPPLLLERWARWRCAKLFKNERCPRELPPKETYSWLSRRQHDLVEVALTLVAYADLLEKVGIEDIHKVFEDAGEELGVWRKVKTGPYTAFHFLEEYGADLEKEWEGASCLEKFALMLGSAVSGYPYKPVAEAAERAGEDVRDVAERIGRGCVIDDYLLADGELTPLTRALLLTMAVVGRLPKPFASQHGRELEEVEKLVETWRRRGYVVLWEAVYSLGLAVVAARSGASSGEAAVKALEAARWAVQKAASPDAVGIILDVLSPLREHAPDWWAAVIFAAATPAVVGQPELAKRILEEVKWAKERVGEEWAKALLAVAYATVPTKHAGVEELRGDVCRLLGGVQDPDVRTLAEVYTLMRLAEGGLPPCGVDLCTGEAREGCVESLEKAFEKKKEELLEKLAELRKKAEKGELSPELEKYLAVKSLARPPEALQIELSEAEPALYHSLAKAKLDAGRLDEAEKYFAKAAELYKELGHWANYLAASSLVARVGVLKAGDFGGVVKAAEAFEKLWRRVEERWEPTTDMIYAASGALAEYLVYLAASGRVEEAAGVLREYAWLPRYESPHVATVYMLRLLGVAAEAPDADELLEALEGHIDPLLKPALEASLGLPLGPGDAALQCEKAAEELLNSSTHATEERELSQQYLEFCLVAYEAVMGDVEAFNRIRGGIKELYEEKSELFSVLDRFDAGGLVQVLAPINSLSQLILLLKALDEARRVEGKEREKYLELARAHALAGKYDTKEIIAGTLFGGVADAVEKCGGQVDNCSELKLALLKLYYLQI</sequence>
<evidence type="ECO:0000313" key="5">
    <source>
        <dbReference type="Proteomes" id="UP000008138"/>
    </source>
</evidence>
<dbReference type="InterPro" id="IPR019734">
    <property type="entry name" value="TPR_rpt"/>
</dbReference>
<dbReference type="eggNOG" id="arCOG07852">
    <property type="taxonomic scope" value="Archaea"/>
</dbReference>
<dbReference type="HOGENOM" id="CLU_256953_0_0_2"/>
<dbReference type="Proteomes" id="UP000008138">
    <property type="component" value="Chromosome"/>
</dbReference>
<evidence type="ECO:0000256" key="1">
    <source>
        <dbReference type="PROSITE-ProRule" id="PRU00339"/>
    </source>
</evidence>
<accession>F2L349</accession>
<dbReference type="PROSITE" id="PS50005">
    <property type="entry name" value="TPR"/>
    <property type="match status" value="1"/>
</dbReference>
<dbReference type="GeneID" id="10361221"/>
<dbReference type="EMBL" id="CP002590">
    <property type="protein sequence ID" value="AEA13168.1"/>
    <property type="molecule type" value="Genomic_DNA"/>
</dbReference>
<evidence type="ECO:0000259" key="3">
    <source>
        <dbReference type="SMART" id="SM00382"/>
    </source>
</evidence>
<organism evidence="4 5">
    <name type="scientific">Thermoproteus uzoniensis (strain 768-20)</name>
    <dbReference type="NCBI Taxonomy" id="999630"/>
    <lineage>
        <taxon>Archaea</taxon>
        <taxon>Thermoproteota</taxon>
        <taxon>Thermoprotei</taxon>
        <taxon>Thermoproteales</taxon>
        <taxon>Thermoproteaceae</taxon>
        <taxon>Thermoproteus</taxon>
    </lineage>
</organism>
<feature type="coiled-coil region" evidence="2">
    <location>
        <begin position="225"/>
        <end position="274"/>
    </location>
</feature>
<keyword evidence="2" id="KW-0175">Coiled coil</keyword>
<dbReference type="OrthoDB" id="30146at2157"/>
<name>F2L349_THEU7</name>
<feature type="coiled-coil region" evidence="2">
    <location>
        <begin position="963"/>
        <end position="994"/>
    </location>
</feature>
<dbReference type="KEGG" id="tuz:TUZN_1705"/>
<feature type="repeat" description="TPR" evidence="1">
    <location>
        <begin position="1022"/>
        <end position="1055"/>
    </location>
</feature>
<proteinExistence type="predicted"/>
<feature type="domain" description="AAA+ ATPase" evidence="3">
    <location>
        <begin position="329"/>
        <end position="485"/>
    </location>
</feature>
<evidence type="ECO:0000313" key="4">
    <source>
        <dbReference type="EMBL" id="AEA13168.1"/>
    </source>
</evidence>
<dbReference type="InterPro" id="IPR003593">
    <property type="entry name" value="AAA+_ATPase"/>
</dbReference>
<evidence type="ECO:0000256" key="2">
    <source>
        <dbReference type="SAM" id="Coils"/>
    </source>
</evidence>
<reference evidence="4 5" key="1">
    <citation type="journal article" date="2011" name="J. Bacteriol.">
        <title>Complete genome sequence of the thermoacidophilic crenarchaeon Thermoproteus uzoniensis 768-20.</title>
        <authorList>
            <person name="Mardanov A.V."/>
            <person name="Gumerov V.M."/>
            <person name="Beletsky A.V."/>
            <person name="Prokofeva M.I."/>
            <person name="Bonch-Osmolovskaya E.A."/>
            <person name="Ravin N.V."/>
            <person name="Skryabin K.G."/>
        </authorList>
    </citation>
    <scope>NUCLEOTIDE SEQUENCE [LARGE SCALE GENOMIC DNA]</scope>
    <source>
        <strain evidence="4 5">768-20</strain>
    </source>
</reference>
<dbReference type="RefSeq" id="WP_013680503.1">
    <property type="nucleotide sequence ID" value="NC_015315.1"/>
</dbReference>
<dbReference type="InterPro" id="IPR027417">
    <property type="entry name" value="P-loop_NTPase"/>
</dbReference>
<reference key="2">
    <citation type="submission" date="2011-03" db="EMBL/GenBank/DDBJ databases">
        <title>Complete genome sequence of the thermoacidophilic crenarchaeon Thermoproteus uzoniensis 768-20.</title>
        <authorList>
            <person name="Mardanov A.V."/>
            <person name="Gumerov V.M."/>
            <person name="Beletsky A.V."/>
            <person name="Prokofeva M.I."/>
            <person name="Bonch-Osmolovskaya E.A."/>
            <person name="Ravin N.V."/>
            <person name="Skryabin K.G."/>
        </authorList>
    </citation>
    <scope>NUCLEOTIDE SEQUENCE</scope>
    <source>
        <strain>768-20</strain>
    </source>
</reference>
<gene>
    <name evidence="4" type="ordered locus">TUZN_1705</name>
</gene>
<keyword evidence="1" id="KW-0802">TPR repeat</keyword>
<protein>
    <recommendedName>
        <fullName evidence="3">AAA+ ATPase domain-containing protein</fullName>
    </recommendedName>
</protein>
<dbReference type="SMART" id="SM00382">
    <property type="entry name" value="AAA"/>
    <property type="match status" value="1"/>
</dbReference>
<keyword evidence="5" id="KW-1185">Reference proteome</keyword>
<dbReference type="eggNOG" id="arCOG03047">
    <property type="taxonomic scope" value="Archaea"/>
</dbReference>